<feature type="region of interest" description="Disordered" evidence="2">
    <location>
        <begin position="1"/>
        <end position="20"/>
    </location>
</feature>
<dbReference type="Pfam" id="PF01553">
    <property type="entry name" value="Acyltransferase"/>
    <property type="match status" value="1"/>
</dbReference>
<dbReference type="Proteomes" id="UP001620626">
    <property type="component" value="Unassembled WGS sequence"/>
</dbReference>
<protein>
    <recommendedName>
        <fullName evidence="3">Phospholipid/glycerol acyltransferase domain-containing protein</fullName>
    </recommendedName>
</protein>
<sequence>MARREANGHRQKRESPPTYDDWLGTIRREGGQMAWLWRKSFAEVHNLGRTKQQMDEAVLSSKRIRDAIRTLAARGETADAAVRAEAQQILSTMALDFRFHSAAQPIGYSLATVFERIFSHIWVNSARMCQIQQISADRSVPIVWLPTHRSYFDFLLLSLLSYHYRIQLPAICAADDFRASRLLGEALRRCGAFFIRRSFREVFT</sequence>
<proteinExistence type="predicted"/>
<dbReference type="GO" id="GO:0012505">
    <property type="term" value="C:endomembrane system"/>
    <property type="evidence" value="ECO:0007669"/>
    <property type="project" value="UniProtKB-SubCell"/>
</dbReference>
<keyword evidence="5" id="KW-1185">Reference proteome</keyword>
<evidence type="ECO:0000256" key="1">
    <source>
        <dbReference type="ARBA" id="ARBA00004184"/>
    </source>
</evidence>
<name>A0ABD2LBZ5_9BILA</name>
<dbReference type="InterPro" id="IPR002123">
    <property type="entry name" value="Plipid/glycerol_acylTrfase"/>
</dbReference>
<evidence type="ECO:0000313" key="4">
    <source>
        <dbReference type="EMBL" id="KAL3112739.1"/>
    </source>
</evidence>
<evidence type="ECO:0000256" key="2">
    <source>
        <dbReference type="SAM" id="MobiDB-lite"/>
    </source>
</evidence>
<comment type="subcellular location">
    <subcellularLocation>
        <location evidence="1">Endomembrane system</location>
        <topology evidence="1">Peripheral membrane protein</topology>
    </subcellularLocation>
</comment>
<dbReference type="PANTHER" id="PTHR12563:SF17">
    <property type="entry name" value="DIHYDROXYACETONE PHOSPHATE ACYLTRANSFERASE"/>
    <property type="match status" value="1"/>
</dbReference>
<gene>
    <name evidence="4" type="ORF">niasHT_019713</name>
</gene>
<accession>A0ABD2LBZ5</accession>
<dbReference type="EMBL" id="JBICBT010000464">
    <property type="protein sequence ID" value="KAL3112739.1"/>
    <property type="molecule type" value="Genomic_DNA"/>
</dbReference>
<comment type="caution">
    <text evidence="4">The sequence shown here is derived from an EMBL/GenBank/DDBJ whole genome shotgun (WGS) entry which is preliminary data.</text>
</comment>
<dbReference type="AlphaFoldDB" id="A0ABD2LBZ5"/>
<dbReference type="PANTHER" id="PTHR12563">
    <property type="entry name" value="GLYCEROL-3-PHOSPHATE ACYLTRANSFERASE"/>
    <property type="match status" value="1"/>
</dbReference>
<feature type="domain" description="Phospholipid/glycerol acyltransferase" evidence="3">
    <location>
        <begin position="138"/>
        <end position="198"/>
    </location>
</feature>
<organism evidence="4 5">
    <name type="scientific">Heterodera trifolii</name>
    <dbReference type="NCBI Taxonomy" id="157864"/>
    <lineage>
        <taxon>Eukaryota</taxon>
        <taxon>Metazoa</taxon>
        <taxon>Ecdysozoa</taxon>
        <taxon>Nematoda</taxon>
        <taxon>Chromadorea</taxon>
        <taxon>Rhabditida</taxon>
        <taxon>Tylenchina</taxon>
        <taxon>Tylenchomorpha</taxon>
        <taxon>Tylenchoidea</taxon>
        <taxon>Heteroderidae</taxon>
        <taxon>Heteroderinae</taxon>
        <taxon>Heterodera</taxon>
    </lineage>
</organism>
<dbReference type="InterPro" id="IPR022284">
    <property type="entry name" value="GPAT/DHAPAT"/>
</dbReference>
<evidence type="ECO:0000259" key="3">
    <source>
        <dbReference type="Pfam" id="PF01553"/>
    </source>
</evidence>
<evidence type="ECO:0000313" key="5">
    <source>
        <dbReference type="Proteomes" id="UP001620626"/>
    </source>
</evidence>
<dbReference type="SUPFAM" id="SSF69593">
    <property type="entry name" value="Glycerol-3-phosphate (1)-acyltransferase"/>
    <property type="match status" value="1"/>
</dbReference>
<reference evidence="4 5" key="1">
    <citation type="submission" date="2024-10" db="EMBL/GenBank/DDBJ databases">
        <authorList>
            <person name="Kim D."/>
        </authorList>
    </citation>
    <scope>NUCLEOTIDE SEQUENCE [LARGE SCALE GENOMIC DNA]</scope>
    <source>
        <strain evidence="4">BH-2024</strain>
    </source>
</reference>